<dbReference type="Gene3D" id="2.20.20.130">
    <property type="match status" value="1"/>
</dbReference>
<proteinExistence type="inferred from homology"/>
<evidence type="ECO:0000259" key="6">
    <source>
        <dbReference type="Pfam" id="PF07980"/>
    </source>
</evidence>
<dbReference type="Proteomes" id="UP000220102">
    <property type="component" value="Unassembled WGS sequence"/>
</dbReference>
<dbReference type="Gene3D" id="1.25.40.390">
    <property type="match status" value="1"/>
</dbReference>
<keyword evidence="3" id="KW-0732">Signal</keyword>
<evidence type="ECO:0000256" key="1">
    <source>
        <dbReference type="ARBA" id="ARBA00004442"/>
    </source>
</evidence>
<protein>
    <recommendedName>
        <fullName evidence="10">RagB/SusD family nutrient uptake outer membrane protein</fullName>
    </recommendedName>
</protein>
<comment type="similarity">
    <text evidence="2">Belongs to the SusD family.</text>
</comment>
<accession>A0A2A8CZT0</accession>
<dbReference type="InterPro" id="IPR011990">
    <property type="entry name" value="TPR-like_helical_dom_sf"/>
</dbReference>
<gene>
    <name evidence="8" type="ORF">CRI94_03700</name>
</gene>
<comment type="subcellular location">
    <subcellularLocation>
        <location evidence="1">Cell outer membrane</location>
    </subcellularLocation>
</comment>
<evidence type="ECO:0000256" key="5">
    <source>
        <dbReference type="ARBA" id="ARBA00023237"/>
    </source>
</evidence>
<dbReference type="Pfam" id="PF14322">
    <property type="entry name" value="SusD-like_3"/>
    <property type="match status" value="1"/>
</dbReference>
<feature type="domain" description="RagB/SusD" evidence="6">
    <location>
        <begin position="348"/>
        <end position="474"/>
    </location>
</feature>
<dbReference type="Gene3D" id="1.25.40.900">
    <property type="match status" value="1"/>
</dbReference>
<evidence type="ECO:0000313" key="8">
    <source>
        <dbReference type="EMBL" id="PEN14156.1"/>
    </source>
</evidence>
<organism evidence="8 9">
    <name type="scientific">Longibacter salinarum</name>
    <dbReference type="NCBI Taxonomy" id="1850348"/>
    <lineage>
        <taxon>Bacteria</taxon>
        <taxon>Pseudomonadati</taxon>
        <taxon>Rhodothermota</taxon>
        <taxon>Rhodothermia</taxon>
        <taxon>Rhodothermales</taxon>
        <taxon>Salisaetaceae</taxon>
        <taxon>Longibacter</taxon>
    </lineage>
</organism>
<dbReference type="RefSeq" id="WP_098074332.1">
    <property type="nucleotide sequence ID" value="NZ_PDEQ01000002.1"/>
</dbReference>
<keyword evidence="4" id="KW-0472">Membrane</keyword>
<dbReference type="EMBL" id="PDEQ01000002">
    <property type="protein sequence ID" value="PEN14156.1"/>
    <property type="molecule type" value="Genomic_DNA"/>
</dbReference>
<keyword evidence="5" id="KW-0998">Cell outer membrane</keyword>
<dbReference type="SUPFAM" id="SSF48452">
    <property type="entry name" value="TPR-like"/>
    <property type="match status" value="1"/>
</dbReference>
<dbReference type="AlphaFoldDB" id="A0A2A8CZT0"/>
<evidence type="ECO:0000256" key="3">
    <source>
        <dbReference type="ARBA" id="ARBA00022729"/>
    </source>
</evidence>
<keyword evidence="9" id="KW-1185">Reference proteome</keyword>
<dbReference type="InterPro" id="IPR033985">
    <property type="entry name" value="SusD-like_N"/>
</dbReference>
<reference evidence="8 9" key="1">
    <citation type="submission" date="2017-10" db="EMBL/GenBank/DDBJ databases">
        <title>Draft genome of Longibacter Salinarum.</title>
        <authorList>
            <person name="Goh K.M."/>
            <person name="Shamsir M.S."/>
            <person name="Lim S.W."/>
        </authorList>
    </citation>
    <scope>NUCLEOTIDE SEQUENCE [LARGE SCALE GENOMIC DNA]</scope>
    <source>
        <strain evidence="8 9">KCTC 52045</strain>
    </source>
</reference>
<sequence length="474" mass="52844">MKSPSLYFSLILVFCLASCDGFLYQEPTTEIARTEALSDIESVESSLYGAYNLTMRSGDAYRGFLTYYGDLTGGNVTINPGLTTEAETELRRIEAFNSIPDLTVETYTDLYAILNAVNNVINAVPTVPDGTQAQKDRILGQALGLRALVHFDLVRIFAQPYNYTDDASHVGIVVLTESPRPDEEVPRSTVRDAYEQIVDDLERSIDLLEGESFDPVFVSATSAQALLARVRLYQGEWAKVVTLSNAVIESGATDLAPTEDMREMWQNDYVRNEYLLRLDGSGYATYTLSSDWGNRVSDTSPVLSATTDIIDLYDDADVRGRGPDGLIQPVVDEGDTLLSTQKYPEPSTQEPNDIGVLRLSEVYLNRAEAYANLNRPDPAREDLNTIRLRANPDADPVTASGDALLEAILEERRRELAFEGHLLFDRTRYEEDVTRRYCSGEPSCNEAYPSPRFVLPIPRDAMNANDALRQNDEY</sequence>
<evidence type="ECO:0000256" key="2">
    <source>
        <dbReference type="ARBA" id="ARBA00006275"/>
    </source>
</evidence>
<dbReference type="CDD" id="cd08977">
    <property type="entry name" value="SusD"/>
    <property type="match status" value="1"/>
</dbReference>
<name>A0A2A8CZT0_9BACT</name>
<dbReference type="InterPro" id="IPR012944">
    <property type="entry name" value="SusD_RagB_dom"/>
</dbReference>
<evidence type="ECO:0000313" key="9">
    <source>
        <dbReference type="Proteomes" id="UP000220102"/>
    </source>
</evidence>
<dbReference type="OrthoDB" id="1097931at2"/>
<evidence type="ECO:0000256" key="4">
    <source>
        <dbReference type="ARBA" id="ARBA00023136"/>
    </source>
</evidence>
<dbReference type="Pfam" id="PF07980">
    <property type="entry name" value="SusD_RagB"/>
    <property type="match status" value="1"/>
</dbReference>
<dbReference type="GO" id="GO:0009279">
    <property type="term" value="C:cell outer membrane"/>
    <property type="evidence" value="ECO:0007669"/>
    <property type="project" value="UniProtKB-SubCell"/>
</dbReference>
<evidence type="ECO:0000259" key="7">
    <source>
        <dbReference type="Pfam" id="PF14322"/>
    </source>
</evidence>
<comment type="caution">
    <text evidence="8">The sequence shown here is derived from an EMBL/GenBank/DDBJ whole genome shotgun (WGS) entry which is preliminary data.</text>
</comment>
<evidence type="ECO:0008006" key="10">
    <source>
        <dbReference type="Google" id="ProtNLM"/>
    </source>
</evidence>
<feature type="domain" description="SusD-like N-terminal" evidence="7">
    <location>
        <begin position="101"/>
        <end position="232"/>
    </location>
</feature>